<reference evidence="3 4" key="1">
    <citation type="journal article" date="2015" name="Int. J. Syst. Evol. Microbiol.">
        <title>Winogradskyella litoriviva sp. nov., isolated from coastal seawater.</title>
        <authorList>
            <person name="Nedashkovskaya O.I."/>
            <person name="Kukhlevskiy A.D."/>
            <person name="Zhukova N.V."/>
            <person name="Kim S.J."/>
            <person name="Rhee S.K."/>
            <person name="Mikhailov V.V."/>
        </authorList>
    </citation>
    <scope>NUCLEOTIDE SEQUENCE [LARGE SCALE GENOMIC DNA]</scope>
    <source>
        <strain evidence="3 4">KMM6491</strain>
    </source>
</reference>
<evidence type="ECO:0000256" key="2">
    <source>
        <dbReference type="SAM" id="SignalP"/>
    </source>
</evidence>
<accession>A0ABX2E8A0</accession>
<keyword evidence="4" id="KW-1185">Reference proteome</keyword>
<keyword evidence="2" id="KW-0732">Signal</keyword>
<dbReference type="InterPro" id="IPR037066">
    <property type="entry name" value="Plug_dom_sf"/>
</dbReference>
<protein>
    <recommendedName>
        <fullName evidence="5">TonB-dependent receptor plug domain-containing protein</fullName>
    </recommendedName>
</protein>
<feature type="signal peptide" evidence="2">
    <location>
        <begin position="1"/>
        <end position="20"/>
    </location>
</feature>
<feature type="chain" id="PRO_5046246748" description="TonB-dependent receptor plug domain-containing protein" evidence="2">
    <location>
        <begin position="21"/>
        <end position="171"/>
    </location>
</feature>
<evidence type="ECO:0000256" key="1">
    <source>
        <dbReference type="PROSITE-ProRule" id="PRU01360"/>
    </source>
</evidence>
<keyword evidence="1" id="KW-0812">Transmembrane</keyword>
<comment type="similarity">
    <text evidence="1">Belongs to the TonB-dependent receptor family.</text>
</comment>
<evidence type="ECO:0008006" key="5">
    <source>
        <dbReference type="Google" id="ProtNLM"/>
    </source>
</evidence>
<keyword evidence="1" id="KW-0813">Transport</keyword>
<dbReference type="RefSeq" id="WP_173301580.1">
    <property type="nucleotide sequence ID" value="NZ_JABRWQ010000005.1"/>
</dbReference>
<dbReference type="InterPro" id="IPR039426">
    <property type="entry name" value="TonB-dep_rcpt-like"/>
</dbReference>
<comment type="subcellular location">
    <subcellularLocation>
        <location evidence="1">Cell outer membrane</location>
        <topology evidence="1">Multi-pass membrane protein</topology>
    </subcellularLocation>
</comment>
<dbReference type="EMBL" id="JABRWQ010000005">
    <property type="protein sequence ID" value="NRD23921.1"/>
    <property type="molecule type" value="Genomic_DNA"/>
</dbReference>
<dbReference type="SUPFAM" id="SSF56935">
    <property type="entry name" value="Porins"/>
    <property type="match status" value="1"/>
</dbReference>
<dbReference type="PROSITE" id="PS52016">
    <property type="entry name" value="TONB_DEPENDENT_REC_3"/>
    <property type="match status" value="1"/>
</dbReference>
<comment type="caution">
    <text evidence="3">The sequence shown here is derived from an EMBL/GenBank/DDBJ whole genome shotgun (WGS) entry which is preliminary data.</text>
</comment>
<evidence type="ECO:0000313" key="4">
    <source>
        <dbReference type="Proteomes" id="UP000805085"/>
    </source>
</evidence>
<name>A0ABX2E8A0_9FLAO</name>
<keyword evidence="1" id="KW-0472">Membrane</keyword>
<dbReference type="Proteomes" id="UP000805085">
    <property type="component" value="Unassembled WGS sequence"/>
</dbReference>
<proteinExistence type="inferred from homology"/>
<gene>
    <name evidence="3" type="ORF">HNV10_11745</name>
</gene>
<evidence type="ECO:0000313" key="3">
    <source>
        <dbReference type="EMBL" id="NRD23921.1"/>
    </source>
</evidence>
<sequence length="171" mass="19040">MKKIILTACAIFLSILLMQAQKNNEAKKDSSLVEKLHVKLKDGAKPDIYVDGKKFDFSIDLLDEDKIESVFVIKGEKAITEYNSPNGVILITTKKNVDAEKSTEKTSEISITDEKSPLVIIDGKITNKGSLKNLSPDDIEKIEVFKDEKAIKKYNAPNGAIIITTKKKKKD</sequence>
<dbReference type="Gene3D" id="2.170.130.10">
    <property type="entry name" value="TonB-dependent receptor, plug domain"/>
    <property type="match status" value="2"/>
</dbReference>
<keyword evidence="1" id="KW-1134">Transmembrane beta strand</keyword>
<keyword evidence="1" id="KW-0998">Cell outer membrane</keyword>
<organism evidence="3 4">
    <name type="scientific">Winogradskyella litoriviva</name>
    <dbReference type="NCBI Taxonomy" id="1220182"/>
    <lineage>
        <taxon>Bacteria</taxon>
        <taxon>Pseudomonadati</taxon>
        <taxon>Bacteroidota</taxon>
        <taxon>Flavobacteriia</taxon>
        <taxon>Flavobacteriales</taxon>
        <taxon>Flavobacteriaceae</taxon>
        <taxon>Winogradskyella</taxon>
    </lineage>
</organism>